<dbReference type="SUPFAM" id="SSF88713">
    <property type="entry name" value="Glycoside hydrolase/deacetylase"/>
    <property type="match status" value="1"/>
</dbReference>
<gene>
    <name evidence="2" type="ORF">GMB86_09300</name>
</gene>
<dbReference type="Pfam" id="PF01522">
    <property type="entry name" value="Polysacc_deac_1"/>
    <property type="match status" value="1"/>
</dbReference>
<dbReference type="Proteomes" id="UP000440978">
    <property type="component" value="Unassembled WGS sequence"/>
</dbReference>
<dbReference type="InterPro" id="IPR002509">
    <property type="entry name" value="NODB_dom"/>
</dbReference>
<evidence type="ECO:0000313" key="3">
    <source>
        <dbReference type="Proteomes" id="UP000440978"/>
    </source>
</evidence>
<accession>A0A6N8CPT9</accession>
<keyword evidence="3" id="KW-1185">Reference proteome</keyword>
<protein>
    <submittedName>
        <fullName evidence="2">Polysaccharide deacetylase family protein</fullName>
    </submittedName>
</protein>
<dbReference type="InterPro" id="IPR037950">
    <property type="entry name" value="PgdA-like"/>
</dbReference>
<dbReference type="RefSeq" id="WP_155218941.1">
    <property type="nucleotide sequence ID" value="NZ_WNHB01000013.1"/>
</dbReference>
<dbReference type="EMBL" id="WNHB01000013">
    <property type="protein sequence ID" value="MTT32199.1"/>
    <property type="molecule type" value="Genomic_DNA"/>
</dbReference>
<reference evidence="2 3" key="1">
    <citation type="submission" date="2019-11" db="EMBL/GenBank/DDBJ databases">
        <title>Terrilactibacillus tamarindus sp. nov. BCM23-1 isolated from bark of Tamarindus indica.</title>
        <authorList>
            <person name="Kingkaew E."/>
            <person name="Tanasupawat S."/>
        </authorList>
    </citation>
    <scope>NUCLEOTIDE SEQUENCE [LARGE SCALE GENOMIC DNA]</scope>
    <source>
        <strain evidence="2 3">BCM23-1</strain>
    </source>
</reference>
<dbReference type="InterPro" id="IPR011330">
    <property type="entry name" value="Glyco_hydro/deAcase_b/a-brl"/>
</dbReference>
<feature type="domain" description="NodB homology" evidence="1">
    <location>
        <begin position="35"/>
        <end position="257"/>
    </location>
</feature>
<dbReference type="AlphaFoldDB" id="A0A6N8CPT9"/>
<dbReference type="PANTHER" id="PTHR47561:SF1">
    <property type="entry name" value="POLYSACCHARIDE DEACETYLASE FAMILY PROTEIN (AFU_ORTHOLOGUE AFUA_6G05030)"/>
    <property type="match status" value="1"/>
</dbReference>
<dbReference type="GO" id="GO:0005975">
    <property type="term" value="P:carbohydrate metabolic process"/>
    <property type="evidence" value="ECO:0007669"/>
    <property type="project" value="InterPro"/>
</dbReference>
<organism evidence="2 3">
    <name type="scientific">Terrilactibacillus tamarindi</name>
    <dbReference type="NCBI Taxonomy" id="2599694"/>
    <lineage>
        <taxon>Bacteria</taxon>
        <taxon>Bacillati</taxon>
        <taxon>Bacillota</taxon>
        <taxon>Bacilli</taxon>
        <taxon>Bacillales</taxon>
        <taxon>Bacillaceae</taxon>
        <taxon>Terrilactibacillus</taxon>
    </lineage>
</organism>
<dbReference type="Gene3D" id="3.20.20.370">
    <property type="entry name" value="Glycoside hydrolase/deacetylase"/>
    <property type="match status" value="1"/>
</dbReference>
<dbReference type="PROSITE" id="PS51677">
    <property type="entry name" value="NODB"/>
    <property type="match status" value="1"/>
</dbReference>
<dbReference type="PANTHER" id="PTHR47561">
    <property type="entry name" value="POLYSACCHARIDE DEACETYLASE FAMILY PROTEIN (AFU_ORTHOLOGUE AFUA_6G05030)"/>
    <property type="match status" value="1"/>
</dbReference>
<dbReference type="OrthoDB" id="9806342at2"/>
<comment type="caution">
    <text evidence="2">The sequence shown here is derived from an EMBL/GenBank/DDBJ whole genome shotgun (WGS) entry which is preliminary data.</text>
</comment>
<evidence type="ECO:0000259" key="1">
    <source>
        <dbReference type="PROSITE" id="PS51677"/>
    </source>
</evidence>
<evidence type="ECO:0000313" key="2">
    <source>
        <dbReference type="EMBL" id="MTT32199.1"/>
    </source>
</evidence>
<dbReference type="GO" id="GO:0016810">
    <property type="term" value="F:hydrolase activity, acting on carbon-nitrogen (but not peptide) bonds"/>
    <property type="evidence" value="ECO:0007669"/>
    <property type="project" value="InterPro"/>
</dbReference>
<proteinExistence type="predicted"/>
<sequence length="278" mass="32378">MKNIKWPNKAKMALTLSFDVDAESGWILNEENKQRLSLLSASAYGRRVGIDRILRLLKKFDLKAQFFIPGYTAEIDENIVRKIDENGHSIGCHGYYHERTETLSYEKEDSIFQKSKAILSKITGKNPVGYRAPLWEITPQTLELLKKNKFLFDSSLMGDDVPYVVPVNGYKLLELPVAWLLDDWEQFHYSAVPQNGTVIEEPDKVLRLWKKEFSALYEDGGYFLLTMHPEVIGRASRIKMLEELLSFIKSHEGVWFCTPEDIYRAWQDNRLELNEYPY</sequence>
<name>A0A6N8CPT9_9BACI</name>
<dbReference type="CDD" id="cd10938">
    <property type="entry name" value="CE4_HpPgdA_like"/>
    <property type="match status" value="1"/>
</dbReference>